<comment type="caution">
    <text evidence="4">The sequence shown here is derived from an EMBL/GenBank/DDBJ whole genome shotgun (WGS) entry which is preliminary data.</text>
</comment>
<evidence type="ECO:0000313" key="4">
    <source>
        <dbReference type="EMBL" id="KFI40641.1"/>
    </source>
</evidence>
<reference evidence="4 5" key="1">
    <citation type="submission" date="2014-03" db="EMBL/GenBank/DDBJ databases">
        <title>Genomics of Bifidobacteria.</title>
        <authorList>
            <person name="Ventura M."/>
            <person name="Milani C."/>
            <person name="Lugli G.A."/>
        </authorList>
    </citation>
    <scope>NUCLEOTIDE SEQUENCE [LARGE SCALE GENOMIC DNA]</scope>
    <source>
        <strain evidence="4 5">DSM 22766</strain>
    </source>
</reference>
<evidence type="ECO:0000259" key="3">
    <source>
        <dbReference type="SMART" id="SM00014"/>
    </source>
</evidence>
<dbReference type="SUPFAM" id="SSF48317">
    <property type="entry name" value="Acid phosphatase/Vanadium-dependent haloperoxidase"/>
    <property type="match status" value="1"/>
</dbReference>
<proteinExistence type="predicted"/>
<dbReference type="EMBL" id="JGYK01000001">
    <property type="protein sequence ID" value="KFI40641.1"/>
    <property type="molecule type" value="Genomic_DNA"/>
</dbReference>
<accession>A0A086Z291</accession>
<keyword evidence="2" id="KW-0472">Membrane</keyword>
<feature type="domain" description="Phosphatidic acid phosphatase type 2/haloperoxidase" evidence="3">
    <location>
        <begin position="211"/>
        <end position="316"/>
    </location>
</feature>
<name>A0A086Z291_9BIFI</name>
<feature type="transmembrane region" description="Helical" evidence="2">
    <location>
        <begin position="274"/>
        <end position="295"/>
    </location>
</feature>
<feature type="transmembrane region" description="Helical" evidence="2">
    <location>
        <begin position="180"/>
        <end position="201"/>
    </location>
</feature>
<feature type="transmembrane region" description="Helical" evidence="2">
    <location>
        <begin position="123"/>
        <end position="146"/>
    </location>
</feature>
<dbReference type="Proteomes" id="UP000029015">
    <property type="component" value="Unassembled WGS sequence"/>
</dbReference>
<dbReference type="Pfam" id="PF01569">
    <property type="entry name" value="PAP2"/>
    <property type="match status" value="1"/>
</dbReference>
<feature type="region of interest" description="Disordered" evidence="1">
    <location>
        <begin position="1"/>
        <end position="85"/>
    </location>
</feature>
<dbReference type="InterPro" id="IPR000326">
    <property type="entry name" value="PAP2/HPO"/>
</dbReference>
<dbReference type="AlphaFoldDB" id="A0A086Z291"/>
<sequence>MTDQHGQGWSEGPGTQRGQGYGSGPGPVGGPDSVSAFTPGSPDPGLAGLAGGPAFQDAQTDGYGSDDVFAERDSTASSAQGADSATLSTLQDLQGLAAQGERAAAEDPEQLERMDPLTVRPRTSSWIVCLVLGICFLLAAAGVWWLGVRTLAGQQYDDEVYRNFAGYIGRAPLLQSVLGIFRVNGLTIALCCAIGLLSYVIAALRKRWWLLAQVVAYSAVAYLAGRLLKSFLPRPYLINTESMRGNSAPSGHTILAATVTLALVCVVPRVWRALCAALGFAFTLAVGCSVIDGRWHRPTDVIMSILIAGGLALIMMACTRASGMDAPGTRVSSASVQIVSTVMLTAGVLGALYGGYLVWQMVSGFELGARWTFYGAYSSALAFIASAAALAFGSVLAMRQVTASPLSKIGLLGAPPTPPEKR</sequence>
<feature type="transmembrane region" description="Helical" evidence="2">
    <location>
        <begin position="248"/>
        <end position="267"/>
    </location>
</feature>
<dbReference type="InterPro" id="IPR036938">
    <property type="entry name" value="PAP2/HPO_sf"/>
</dbReference>
<dbReference type="Gene3D" id="1.20.144.10">
    <property type="entry name" value="Phosphatidic acid phosphatase type 2/haloperoxidase"/>
    <property type="match status" value="1"/>
</dbReference>
<evidence type="ECO:0000313" key="5">
    <source>
        <dbReference type="Proteomes" id="UP000029015"/>
    </source>
</evidence>
<dbReference type="eggNOG" id="COG0671">
    <property type="taxonomic scope" value="Bacteria"/>
</dbReference>
<feature type="transmembrane region" description="Helical" evidence="2">
    <location>
        <begin position="371"/>
        <end position="398"/>
    </location>
</feature>
<dbReference type="SMART" id="SM00014">
    <property type="entry name" value="acidPPc"/>
    <property type="match status" value="1"/>
</dbReference>
<dbReference type="RefSeq" id="WP_144418940.1">
    <property type="nucleotide sequence ID" value="NZ_JGYK01000001.1"/>
</dbReference>
<organism evidence="4 5">
    <name type="scientific">Bifidobacterium actinocoloniiforme DSM 22766</name>
    <dbReference type="NCBI Taxonomy" id="1437605"/>
    <lineage>
        <taxon>Bacteria</taxon>
        <taxon>Bacillati</taxon>
        <taxon>Actinomycetota</taxon>
        <taxon>Actinomycetes</taxon>
        <taxon>Bifidobacteriales</taxon>
        <taxon>Bifidobacteriaceae</taxon>
        <taxon>Bifidobacterium</taxon>
    </lineage>
</organism>
<keyword evidence="5" id="KW-1185">Reference proteome</keyword>
<feature type="compositionally biased region" description="Polar residues" evidence="1">
    <location>
        <begin position="75"/>
        <end position="85"/>
    </location>
</feature>
<protein>
    <submittedName>
        <fullName evidence="4">Pre-pilin peptidase</fullName>
    </submittedName>
</protein>
<feature type="transmembrane region" description="Helical" evidence="2">
    <location>
        <begin position="338"/>
        <end position="359"/>
    </location>
</feature>
<keyword evidence="2" id="KW-0812">Transmembrane</keyword>
<feature type="transmembrane region" description="Helical" evidence="2">
    <location>
        <begin position="301"/>
        <end position="318"/>
    </location>
</feature>
<dbReference type="STRING" id="1437605.AB656_05050"/>
<evidence type="ECO:0000256" key="2">
    <source>
        <dbReference type="SAM" id="Phobius"/>
    </source>
</evidence>
<evidence type="ECO:0000256" key="1">
    <source>
        <dbReference type="SAM" id="MobiDB-lite"/>
    </source>
</evidence>
<keyword evidence="2" id="KW-1133">Transmembrane helix</keyword>
<gene>
    <name evidence="4" type="ORF">BACT_1345</name>
</gene>
<feature type="compositionally biased region" description="Gly residues" evidence="1">
    <location>
        <begin position="9"/>
        <end position="29"/>
    </location>
</feature>
<feature type="transmembrane region" description="Helical" evidence="2">
    <location>
        <begin position="208"/>
        <end position="228"/>
    </location>
</feature>